<sequence>MIRVYAYDKCSTCRKALQWLQARGIEHEVRAIKETPPGDEDLAAMLAGKGGELRKLFNTSGMDYRKLNLKERVPTLTEQEAFALLQSNGMLVKRPFFIGEGKALTGFREKEWEDAFA</sequence>
<dbReference type="PANTHER" id="PTHR30041">
    <property type="entry name" value="ARSENATE REDUCTASE"/>
    <property type="match status" value="1"/>
</dbReference>
<comment type="caution">
    <text evidence="3">The sequence shown here is derived from an EMBL/GenBank/DDBJ whole genome shotgun (WGS) entry which is preliminary data.</text>
</comment>
<accession>A0A934VKP7</accession>
<reference evidence="3" key="1">
    <citation type="submission" date="2021-01" db="EMBL/GenBank/DDBJ databases">
        <title>Modified the classification status of verrucomicrobia.</title>
        <authorList>
            <person name="Feng X."/>
        </authorList>
    </citation>
    <scope>NUCLEOTIDE SEQUENCE</scope>
    <source>
        <strain evidence="3">KCTC 12986</strain>
    </source>
</reference>
<protein>
    <submittedName>
        <fullName evidence="3">Arsenate reductase family protein</fullName>
    </submittedName>
</protein>
<evidence type="ECO:0000313" key="4">
    <source>
        <dbReference type="Proteomes" id="UP000604083"/>
    </source>
</evidence>
<keyword evidence="4" id="KW-1185">Reference proteome</keyword>
<dbReference type="CDD" id="cd03036">
    <property type="entry name" value="ArsC_like"/>
    <property type="match status" value="1"/>
</dbReference>
<organism evidence="3 4">
    <name type="scientific">Roseibacillus ishigakijimensis</name>
    <dbReference type="NCBI Taxonomy" id="454146"/>
    <lineage>
        <taxon>Bacteria</taxon>
        <taxon>Pseudomonadati</taxon>
        <taxon>Verrucomicrobiota</taxon>
        <taxon>Verrucomicrobiia</taxon>
        <taxon>Verrucomicrobiales</taxon>
        <taxon>Verrucomicrobiaceae</taxon>
        <taxon>Roseibacillus</taxon>
    </lineage>
</organism>
<dbReference type="PROSITE" id="PS51353">
    <property type="entry name" value="ARSC"/>
    <property type="match status" value="1"/>
</dbReference>
<dbReference type="InterPro" id="IPR006660">
    <property type="entry name" value="Arsenate_reductase-like"/>
</dbReference>
<dbReference type="NCBIfam" id="TIGR01617">
    <property type="entry name" value="arsC_related"/>
    <property type="match status" value="1"/>
</dbReference>
<dbReference type="SUPFAM" id="SSF52833">
    <property type="entry name" value="Thioredoxin-like"/>
    <property type="match status" value="1"/>
</dbReference>
<dbReference type="Proteomes" id="UP000604083">
    <property type="component" value="Unassembled WGS sequence"/>
</dbReference>
<dbReference type="AlphaFoldDB" id="A0A934VKP7"/>
<gene>
    <name evidence="3" type="ORF">JIN78_07345</name>
</gene>
<dbReference type="InterPro" id="IPR006504">
    <property type="entry name" value="Tscrpt_reg_Spx/MgsR"/>
</dbReference>
<dbReference type="PANTHER" id="PTHR30041:SF8">
    <property type="entry name" value="PROTEIN YFFB"/>
    <property type="match status" value="1"/>
</dbReference>
<evidence type="ECO:0000256" key="2">
    <source>
        <dbReference type="PROSITE-ProRule" id="PRU01282"/>
    </source>
</evidence>
<comment type="similarity">
    <text evidence="1 2">Belongs to the ArsC family.</text>
</comment>
<proteinExistence type="inferred from homology"/>
<dbReference type="Pfam" id="PF03960">
    <property type="entry name" value="ArsC"/>
    <property type="match status" value="1"/>
</dbReference>
<dbReference type="EMBL" id="JAENIO010000014">
    <property type="protein sequence ID" value="MBK1833869.1"/>
    <property type="molecule type" value="Genomic_DNA"/>
</dbReference>
<evidence type="ECO:0000256" key="1">
    <source>
        <dbReference type="ARBA" id="ARBA00007198"/>
    </source>
</evidence>
<dbReference type="InterPro" id="IPR036249">
    <property type="entry name" value="Thioredoxin-like_sf"/>
</dbReference>
<evidence type="ECO:0000313" key="3">
    <source>
        <dbReference type="EMBL" id="MBK1833869.1"/>
    </source>
</evidence>
<name>A0A934VKP7_9BACT</name>
<dbReference type="Gene3D" id="3.40.30.10">
    <property type="entry name" value="Glutaredoxin"/>
    <property type="match status" value="1"/>
</dbReference>
<dbReference type="RefSeq" id="WP_200391302.1">
    <property type="nucleotide sequence ID" value="NZ_JAENIO010000014.1"/>
</dbReference>